<dbReference type="Proteomes" id="UP000308600">
    <property type="component" value="Unassembled WGS sequence"/>
</dbReference>
<reference evidence="1 2" key="1">
    <citation type="journal article" date="2019" name="Nat. Ecol. Evol.">
        <title>Megaphylogeny resolves global patterns of mushroom evolution.</title>
        <authorList>
            <person name="Varga T."/>
            <person name="Krizsan K."/>
            <person name="Foldi C."/>
            <person name="Dima B."/>
            <person name="Sanchez-Garcia M."/>
            <person name="Sanchez-Ramirez S."/>
            <person name="Szollosi G.J."/>
            <person name="Szarkandi J.G."/>
            <person name="Papp V."/>
            <person name="Albert L."/>
            <person name="Andreopoulos W."/>
            <person name="Angelini C."/>
            <person name="Antonin V."/>
            <person name="Barry K.W."/>
            <person name="Bougher N.L."/>
            <person name="Buchanan P."/>
            <person name="Buyck B."/>
            <person name="Bense V."/>
            <person name="Catcheside P."/>
            <person name="Chovatia M."/>
            <person name="Cooper J."/>
            <person name="Damon W."/>
            <person name="Desjardin D."/>
            <person name="Finy P."/>
            <person name="Geml J."/>
            <person name="Haridas S."/>
            <person name="Hughes K."/>
            <person name="Justo A."/>
            <person name="Karasinski D."/>
            <person name="Kautmanova I."/>
            <person name="Kiss B."/>
            <person name="Kocsube S."/>
            <person name="Kotiranta H."/>
            <person name="LaButti K.M."/>
            <person name="Lechner B.E."/>
            <person name="Liimatainen K."/>
            <person name="Lipzen A."/>
            <person name="Lukacs Z."/>
            <person name="Mihaltcheva S."/>
            <person name="Morgado L.N."/>
            <person name="Niskanen T."/>
            <person name="Noordeloos M.E."/>
            <person name="Ohm R.A."/>
            <person name="Ortiz-Santana B."/>
            <person name="Ovrebo C."/>
            <person name="Racz N."/>
            <person name="Riley R."/>
            <person name="Savchenko A."/>
            <person name="Shiryaev A."/>
            <person name="Soop K."/>
            <person name="Spirin V."/>
            <person name="Szebenyi C."/>
            <person name="Tomsovsky M."/>
            <person name="Tulloss R.E."/>
            <person name="Uehling J."/>
            <person name="Grigoriev I.V."/>
            <person name="Vagvolgyi C."/>
            <person name="Papp T."/>
            <person name="Martin F.M."/>
            <person name="Miettinen O."/>
            <person name="Hibbett D.S."/>
            <person name="Nagy L.G."/>
        </authorList>
    </citation>
    <scope>NUCLEOTIDE SEQUENCE [LARGE SCALE GENOMIC DNA]</scope>
    <source>
        <strain evidence="1 2">NL-1719</strain>
    </source>
</reference>
<sequence length="419" mass="45321">MEATPLPPASQGAQGPSPLKVSPEPGTELYSQSEDFRRSVTIVFWFKANAEPIRLQQLVPSFPYFSLSSFPTLVADLGLNPTSYLDTYNAKSVKWEQQTPTAVRLVESHQRLLYRVRKSLLEGLADTECLSLEDELASQQKPSDVLLPTPTSTKRPASEAPEGAPPTKIQYSTRMLSFDQTTPFVQIAATDSKSQAPHPPPPLTMLSSTGQSISVPLPAQQTPGQHLTNPGTALPATAFQGAVFASPDGAPLPPPPISALGPASTTIPYRAHPPLKRWPNDYTVAEVADGFRKMDLLVSPGSSGGPGITQRAAFEKVFGSRYVKSTVCRHRSVWRKASQTVKDQFEKMGDSEQACWGEFVRKVEGREVNRIIVTTGNPQTGLQVQQPAQALGVSVGAANKMVPVISGNLDDMYEMAARS</sequence>
<proteinExistence type="predicted"/>
<organism evidence="1 2">
    <name type="scientific">Pluteus cervinus</name>
    <dbReference type="NCBI Taxonomy" id="181527"/>
    <lineage>
        <taxon>Eukaryota</taxon>
        <taxon>Fungi</taxon>
        <taxon>Dikarya</taxon>
        <taxon>Basidiomycota</taxon>
        <taxon>Agaricomycotina</taxon>
        <taxon>Agaricomycetes</taxon>
        <taxon>Agaricomycetidae</taxon>
        <taxon>Agaricales</taxon>
        <taxon>Pluteineae</taxon>
        <taxon>Pluteaceae</taxon>
        <taxon>Pluteus</taxon>
    </lineage>
</organism>
<gene>
    <name evidence="1" type="ORF">BDN72DRAFT_177899</name>
</gene>
<keyword evidence="2" id="KW-1185">Reference proteome</keyword>
<dbReference type="EMBL" id="ML208424">
    <property type="protein sequence ID" value="TFK65836.1"/>
    <property type="molecule type" value="Genomic_DNA"/>
</dbReference>
<evidence type="ECO:0000313" key="1">
    <source>
        <dbReference type="EMBL" id="TFK65836.1"/>
    </source>
</evidence>
<name>A0ACD3AJY1_9AGAR</name>
<protein>
    <submittedName>
        <fullName evidence="1">Uncharacterized protein</fullName>
    </submittedName>
</protein>
<evidence type="ECO:0000313" key="2">
    <source>
        <dbReference type="Proteomes" id="UP000308600"/>
    </source>
</evidence>
<accession>A0ACD3AJY1</accession>